<evidence type="ECO:0000313" key="4">
    <source>
        <dbReference type="Proteomes" id="UP001470288"/>
    </source>
</evidence>
<dbReference type="RefSeq" id="WP_349145249.1">
    <property type="nucleotide sequence ID" value="NZ_JBBMFC010000058.1"/>
</dbReference>
<organism evidence="3 4">
    <name type="scientific">Hominiventricola aquisgranensis</name>
    <dbReference type="NCBI Taxonomy" id="3133164"/>
    <lineage>
        <taxon>Bacteria</taxon>
        <taxon>Bacillati</taxon>
        <taxon>Bacillota</taxon>
        <taxon>Clostridia</taxon>
        <taxon>Lachnospirales</taxon>
        <taxon>Lachnospiraceae</taxon>
        <taxon>Hominiventricola</taxon>
    </lineage>
</organism>
<feature type="signal peptide" evidence="2">
    <location>
        <begin position="1"/>
        <end position="21"/>
    </location>
</feature>
<proteinExistence type="predicted"/>
<evidence type="ECO:0008006" key="5">
    <source>
        <dbReference type="Google" id="ProtNLM"/>
    </source>
</evidence>
<name>A0ABV1I4T7_9FIRM</name>
<evidence type="ECO:0000256" key="1">
    <source>
        <dbReference type="SAM" id="MobiDB-lite"/>
    </source>
</evidence>
<gene>
    <name evidence="3" type="ORF">WMO62_15500</name>
</gene>
<protein>
    <recommendedName>
        <fullName evidence="5">Lipoprotein</fullName>
    </recommendedName>
</protein>
<feature type="compositionally biased region" description="Acidic residues" evidence="1">
    <location>
        <begin position="32"/>
        <end position="43"/>
    </location>
</feature>
<feature type="chain" id="PRO_5047378945" description="Lipoprotein" evidence="2">
    <location>
        <begin position="22"/>
        <end position="178"/>
    </location>
</feature>
<keyword evidence="4" id="KW-1185">Reference proteome</keyword>
<dbReference type="Proteomes" id="UP001470288">
    <property type="component" value="Unassembled WGS sequence"/>
</dbReference>
<keyword evidence="2" id="KW-0732">Signal</keyword>
<dbReference type="PROSITE" id="PS51257">
    <property type="entry name" value="PROKAR_LIPOPROTEIN"/>
    <property type="match status" value="1"/>
</dbReference>
<sequence length="178" mass="19848">MKKYLMMLAAGLLTVSLGGCAVVTDSSQTDSVEVEEVAEEAKDDTEKNDTEQEETDEPAWYGSWKIIDVKAAAVSALAEEEVEKYKDQTVTYGETTVMVGDTSYEIEGYETMLDVYTQDSMAQDYKADLSDWWNGAGELSFVQVLANDDFFGSVFFATDNEELWIYCDGVFFRAEKAA</sequence>
<feature type="region of interest" description="Disordered" evidence="1">
    <location>
        <begin position="26"/>
        <end position="57"/>
    </location>
</feature>
<dbReference type="EMBL" id="JBBMFC010000058">
    <property type="protein sequence ID" value="MEQ2580209.1"/>
    <property type="molecule type" value="Genomic_DNA"/>
</dbReference>
<comment type="caution">
    <text evidence="3">The sequence shown here is derived from an EMBL/GenBank/DDBJ whole genome shotgun (WGS) entry which is preliminary data.</text>
</comment>
<evidence type="ECO:0000256" key="2">
    <source>
        <dbReference type="SAM" id="SignalP"/>
    </source>
</evidence>
<evidence type="ECO:0000313" key="3">
    <source>
        <dbReference type="EMBL" id="MEQ2580209.1"/>
    </source>
</evidence>
<reference evidence="3 4" key="1">
    <citation type="submission" date="2024-03" db="EMBL/GenBank/DDBJ databases">
        <title>Human intestinal bacterial collection.</title>
        <authorList>
            <person name="Pauvert C."/>
            <person name="Hitch T.C.A."/>
            <person name="Clavel T."/>
        </authorList>
    </citation>
    <scope>NUCLEOTIDE SEQUENCE [LARGE SCALE GENOMIC DNA]</scope>
    <source>
        <strain evidence="3 4">CLA-AA-H78B</strain>
    </source>
</reference>
<accession>A0ABV1I4T7</accession>